<evidence type="ECO:0000313" key="1">
    <source>
        <dbReference type="EMBL" id="GBO06007.1"/>
    </source>
</evidence>
<dbReference type="AlphaFoldDB" id="A0A4Y2U338"/>
<dbReference type="InterPro" id="IPR036397">
    <property type="entry name" value="RNaseH_sf"/>
</dbReference>
<reference evidence="1 2" key="1">
    <citation type="journal article" date="2019" name="Sci. Rep.">
        <title>Orb-weaving spider Araneus ventricosus genome elucidates the spidroin gene catalogue.</title>
        <authorList>
            <person name="Kono N."/>
            <person name="Nakamura H."/>
            <person name="Ohtoshi R."/>
            <person name="Moran D.A.P."/>
            <person name="Shinohara A."/>
            <person name="Yoshida Y."/>
            <person name="Fujiwara M."/>
            <person name="Mori M."/>
            <person name="Tomita M."/>
            <person name="Arakawa K."/>
        </authorList>
    </citation>
    <scope>NUCLEOTIDE SEQUENCE [LARGE SCALE GENOMIC DNA]</scope>
</reference>
<dbReference type="EMBL" id="BGPR01032456">
    <property type="protein sequence ID" value="GBO06007.1"/>
    <property type="molecule type" value="Genomic_DNA"/>
</dbReference>
<protein>
    <submittedName>
        <fullName evidence="1">Uncharacterized protein</fullName>
    </submittedName>
</protein>
<dbReference type="Proteomes" id="UP000499080">
    <property type="component" value="Unassembled WGS sequence"/>
</dbReference>
<sequence>MGLLKELWMEVYAFALSKESYPYSVMKRPWYSDILIRDRTSPYPKFHRSVELHQDRARSHVSQSTVKFLEKIEEGMAIKTVAFTDIPAKSPDVSYW</sequence>
<proteinExistence type="predicted"/>
<dbReference type="Gene3D" id="3.30.420.10">
    <property type="entry name" value="Ribonuclease H-like superfamily/Ribonuclease H"/>
    <property type="match status" value="1"/>
</dbReference>
<gene>
    <name evidence="1" type="ORF">AVEN_155699_1</name>
</gene>
<name>A0A4Y2U338_ARAVE</name>
<dbReference type="GO" id="GO:0003676">
    <property type="term" value="F:nucleic acid binding"/>
    <property type="evidence" value="ECO:0007669"/>
    <property type="project" value="InterPro"/>
</dbReference>
<evidence type="ECO:0000313" key="2">
    <source>
        <dbReference type="Proteomes" id="UP000499080"/>
    </source>
</evidence>
<keyword evidence="2" id="KW-1185">Reference proteome</keyword>
<comment type="caution">
    <text evidence="1">The sequence shown here is derived from an EMBL/GenBank/DDBJ whole genome shotgun (WGS) entry which is preliminary data.</text>
</comment>
<accession>A0A4Y2U338</accession>
<organism evidence="1 2">
    <name type="scientific">Araneus ventricosus</name>
    <name type="common">Orbweaver spider</name>
    <name type="synonym">Epeira ventricosa</name>
    <dbReference type="NCBI Taxonomy" id="182803"/>
    <lineage>
        <taxon>Eukaryota</taxon>
        <taxon>Metazoa</taxon>
        <taxon>Ecdysozoa</taxon>
        <taxon>Arthropoda</taxon>
        <taxon>Chelicerata</taxon>
        <taxon>Arachnida</taxon>
        <taxon>Araneae</taxon>
        <taxon>Araneomorphae</taxon>
        <taxon>Entelegynae</taxon>
        <taxon>Araneoidea</taxon>
        <taxon>Araneidae</taxon>
        <taxon>Araneus</taxon>
    </lineage>
</organism>